<protein>
    <submittedName>
        <fullName evidence="2">Uncharacterized protein</fullName>
    </submittedName>
</protein>
<proteinExistence type="predicted"/>
<accession>A0AAD7IT79</accession>
<name>A0AAD7IT79_9AGAR</name>
<organism evidence="2 3">
    <name type="scientific">Mycena metata</name>
    <dbReference type="NCBI Taxonomy" id="1033252"/>
    <lineage>
        <taxon>Eukaryota</taxon>
        <taxon>Fungi</taxon>
        <taxon>Dikarya</taxon>
        <taxon>Basidiomycota</taxon>
        <taxon>Agaricomycotina</taxon>
        <taxon>Agaricomycetes</taxon>
        <taxon>Agaricomycetidae</taxon>
        <taxon>Agaricales</taxon>
        <taxon>Marasmiineae</taxon>
        <taxon>Mycenaceae</taxon>
        <taxon>Mycena</taxon>
    </lineage>
</organism>
<feature type="region of interest" description="Disordered" evidence="1">
    <location>
        <begin position="438"/>
        <end position="461"/>
    </location>
</feature>
<comment type="caution">
    <text evidence="2">The sequence shown here is derived from an EMBL/GenBank/DDBJ whole genome shotgun (WGS) entry which is preliminary data.</text>
</comment>
<feature type="region of interest" description="Disordered" evidence="1">
    <location>
        <begin position="34"/>
        <end position="53"/>
    </location>
</feature>
<feature type="region of interest" description="Disordered" evidence="1">
    <location>
        <begin position="1"/>
        <end position="22"/>
    </location>
</feature>
<dbReference type="EMBL" id="JARKIB010000067">
    <property type="protein sequence ID" value="KAJ7749888.1"/>
    <property type="molecule type" value="Genomic_DNA"/>
</dbReference>
<evidence type="ECO:0000313" key="3">
    <source>
        <dbReference type="Proteomes" id="UP001215598"/>
    </source>
</evidence>
<dbReference type="Proteomes" id="UP001215598">
    <property type="component" value="Unassembled WGS sequence"/>
</dbReference>
<dbReference type="AlphaFoldDB" id="A0AAD7IT79"/>
<sequence length="572" mass="61755">MVNIHEGMYTSGKRGRGTRSVDGCTQWMDRSGNQDVREKEVDQGTTVREGGEESVQVIKKEDGENVEWKGGRKKLTRQTAKHLHADERLELVEVFGHHHTSTLDIPQLQQGIQHVVAGAEDLLVARDPLEPTLEPLRRSWGVSGGSALLQIVERFLARAAEAAGVAEPPAVPGVKWVALDPPPAPGVEEVAQRRGGLGDKFWELKELHGIVAAVFAGVDGLGGSRTRLWRQGVEVGGRAGVTPRGSVRDGSVRRRLRHVTSAGHPRVIPGLPVGILVGNLTRGFEYPWPRVSTDPSRDFYKMFLTPGGEAERGATAEVLLSTDFIPVSACIEPASEASFRAVSVVVGLLVSVIAGNKAQLEETSPMVKGKDIRVRKEPDPAAAFDNIKFLSSLVGKGLDVVVAGGVRIERRYAGLTRKGAAFRWRGIGGSGLVLGHGKEECGGGGGGGPSPSPMSSASKPKISTRRARLFLGLVSRHCRAKRHCQYVGEQVEQPCRLQHGEMPPMWLFEEVYQGLAPDNNDEPIDDLDVMPPLEGELELATSATTSAMAEDDEPIDYLDMPPLEGELPEYVA</sequence>
<reference evidence="2" key="1">
    <citation type="submission" date="2023-03" db="EMBL/GenBank/DDBJ databases">
        <title>Massive genome expansion in bonnet fungi (Mycena s.s.) driven by repeated elements and novel gene families across ecological guilds.</title>
        <authorList>
            <consortium name="Lawrence Berkeley National Laboratory"/>
            <person name="Harder C.B."/>
            <person name="Miyauchi S."/>
            <person name="Viragh M."/>
            <person name="Kuo A."/>
            <person name="Thoen E."/>
            <person name="Andreopoulos B."/>
            <person name="Lu D."/>
            <person name="Skrede I."/>
            <person name="Drula E."/>
            <person name="Henrissat B."/>
            <person name="Morin E."/>
            <person name="Kohler A."/>
            <person name="Barry K."/>
            <person name="LaButti K."/>
            <person name="Morin E."/>
            <person name="Salamov A."/>
            <person name="Lipzen A."/>
            <person name="Mereny Z."/>
            <person name="Hegedus B."/>
            <person name="Baldrian P."/>
            <person name="Stursova M."/>
            <person name="Weitz H."/>
            <person name="Taylor A."/>
            <person name="Grigoriev I.V."/>
            <person name="Nagy L.G."/>
            <person name="Martin F."/>
            <person name="Kauserud H."/>
        </authorList>
    </citation>
    <scope>NUCLEOTIDE SEQUENCE</scope>
    <source>
        <strain evidence="2">CBHHK182m</strain>
    </source>
</reference>
<gene>
    <name evidence="2" type="ORF">B0H16DRAFT_1460918</name>
</gene>
<evidence type="ECO:0000256" key="1">
    <source>
        <dbReference type="SAM" id="MobiDB-lite"/>
    </source>
</evidence>
<evidence type="ECO:0000313" key="2">
    <source>
        <dbReference type="EMBL" id="KAJ7749888.1"/>
    </source>
</evidence>
<keyword evidence="3" id="KW-1185">Reference proteome</keyword>
<feature type="region of interest" description="Disordered" evidence="1">
    <location>
        <begin position="544"/>
        <end position="572"/>
    </location>
</feature>